<sequence>MVDLHDRVIRLITESKPTWKFDILDATYEITNPNVVDMQLKITQPTRGVYAVNGSIDIKVDLTDEITFEIDILYSKSGTGNSYRSTPFRLRKMNLTEFVNWPYKDYLRETLRQCAKNYIEFEGKFVAPVEKTCITLEECKFDTDNMPTMMKNGFYKLEAHTTYASLSVLVQIYDSIY</sequence>
<accession>A0A1A9X5P1</accession>
<keyword evidence="2" id="KW-1185">Reference proteome</keyword>
<dbReference type="AlphaFoldDB" id="A0A1A9X5P1"/>
<reference evidence="2" key="1">
    <citation type="submission" date="2014-03" db="EMBL/GenBank/DDBJ databases">
        <authorList>
            <person name="Aksoy S."/>
            <person name="Warren W."/>
            <person name="Wilson R.K."/>
        </authorList>
    </citation>
    <scope>NUCLEOTIDE SEQUENCE [LARGE SCALE GENOMIC DNA]</scope>
    <source>
        <strain evidence="2">IAEA</strain>
    </source>
</reference>
<name>A0A1A9X5P1_9MUSC</name>
<dbReference type="Proteomes" id="UP000091820">
    <property type="component" value="Unassembled WGS sequence"/>
</dbReference>
<dbReference type="InterPro" id="IPR010512">
    <property type="entry name" value="DUF1091"/>
</dbReference>
<protein>
    <submittedName>
        <fullName evidence="1">Uncharacterized protein</fullName>
    </submittedName>
</protein>
<dbReference type="VEuPathDB" id="VectorBase:GBRI045109"/>
<reference evidence="1" key="2">
    <citation type="submission" date="2020-05" db="UniProtKB">
        <authorList>
            <consortium name="EnsemblMetazoa"/>
        </authorList>
    </citation>
    <scope>IDENTIFICATION</scope>
    <source>
        <strain evidence="1">IAEA</strain>
    </source>
</reference>
<evidence type="ECO:0000313" key="2">
    <source>
        <dbReference type="Proteomes" id="UP000091820"/>
    </source>
</evidence>
<organism evidence="1 2">
    <name type="scientific">Glossina brevipalpis</name>
    <dbReference type="NCBI Taxonomy" id="37001"/>
    <lineage>
        <taxon>Eukaryota</taxon>
        <taxon>Metazoa</taxon>
        <taxon>Ecdysozoa</taxon>
        <taxon>Arthropoda</taxon>
        <taxon>Hexapoda</taxon>
        <taxon>Insecta</taxon>
        <taxon>Pterygota</taxon>
        <taxon>Neoptera</taxon>
        <taxon>Endopterygota</taxon>
        <taxon>Diptera</taxon>
        <taxon>Brachycera</taxon>
        <taxon>Muscomorpha</taxon>
        <taxon>Hippoboscoidea</taxon>
        <taxon>Glossinidae</taxon>
        <taxon>Glossina</taxon>
    </lineage>
</organism>
<dbReference type="Pfam" id="PF06477">
    <property type="entry name" value="DUF1091"/>
    <property type="match status" value="1"/>
</dbReference>
<proteinExistence type="predicted"/>
<dbReference type="PANTHER" id="PTHR21112:SF0">
    <property type="entry name" value="CHEMOSENSORY PROTEIN A 29A-RELATED"/>
    <property type="match status" value="1"/>
</dbReference>
<dbReference type="EnsemblMetazoa" id="GBRI045109-RA">
    <property type="protein sequence ID" value="GBRI045109-PA"/>
    <property type="gene ID" value="GBRI045109"/>
</dbReference>
<evidence type="ECO:0000313" key="1">
    <source>
        <dbReference type="EnsemblMetazoa" id="GBRI045109-PA"/>
    </source>
</evidence>
<dbReference type="PANTHER" id="PTHR21112">
    <property type="entry name" value="CHEMOSENSORY PROTEIN A 29A-RELATED"/>
    <property type="match status" value="1"/>
</dbReference>